<name>A0A067NMN7_PLEO1</name>
<evidence type="ECO:0000256" key="3">
    <source>
        <dbReference type="ARBA" id="ARBA00023274"/>
    </source>
</evidence>
<dbReference type="InParanoid" id="A0A067NMN7"/>
<evidence type="ECO:0000313" key="6">
    <source>
        <dbReference type="EMBL" id="KDQ29313.1"/>
    </source>
</evidence>
<dbReference type="AlphaFoldDB" id="A0A067NMN7"/>
<evidence type="ECO:0000256" key="1">
    <source>
        <dbReference type="ARBA" id="ARBA00005589"/>
    </source>
</evidence>
<evidence type="ECO:0000256" key="5">
    <source>
        <dbReference type="SAM" id="MobiDB-lite"/>
    </source>
</evidence>
<evidence type="ECO:0000256" key="4">
    <source>
        <dbReference type="ARBA" id="ARBA00035264"/>
    </source>
</evidence>
<dbReference type="STRING" id="1137138.A0A067NMN7"/>
<reference evidence="7" key="1">
    <citation type="journal article" date="2014" name="Proc. Natl. Acad. Sci. U.S.A.">
        <title>Extensive sampling of basidiomycete genomes demonstrates inadequacy of the white-rot/brown-rot paradigm for wood decay fungi.</title>
        <authorList>
            <person name="Riley R."/>
            <person name="Salamov A.A."/>
            <person name="Brown D.W."/>
            <person name="Nagy L.G."/>
            <person name="Floudas D."/>
            <person name="Held B.W."/>
            <person name="Levasseur A."/>
            <person name="Lombard V."/>
            <person name="Morin E."/>
            <person name="Otillar R."/>
            <person name="Lindquist E.A."/>
            <person name="Sun H."/>
            <person name="LaButti K.M."/>
            <person name="Schmutz J."/>
            <person name="Jabbour D."/>
            <person name="Luo H."/>
            <person name="Baker S.E."/>
            <person name="Pisabarro A.G."/>
            <person name="Walton J.D."/>
            <person name="Blanchette R.A."/>
            <person name="Henrissat B."/>
            <person name="Martin F."/>
            <person name="Cullen D."/>
            <person name="Hibbett D.S."/>
            <person name="Grigoriev I.V."/>
        </authorList>
    </citation>
    <scope>NUCLEOTIDE SEQUENCE [LARGE SCALE GENOMIC DNA]</scope>
    <source>
        <strain evidence="7">PC15</strain>
    </source>
</reference>
<protein>
    <recommendedName>
        <fullName evidence="4">Small ribosomal subunit protein bS18m</fullName>
    </recommendedName>
</protein>
<feature type="region of interest" description="Disordered" evidence="5">
    <location>
        <begin position="42"/>
        <end position="65"/>
    </location>
</feature>
<evidence type="ECO:0000313" key="7">
    <source>
        <dbReference type="Proteomes" id="UP000027073"/>
    </source>
</evidence>
<feature type="compositionally biased region" description="Polar residues" evidence="5">
    <location>
        <begin position="55"/>
        <end position="65"/>
    </location>
</feature>
<dbReference type="InterPro" id="IPR036870">
    <property type="entry name" value="Ribosomal_bS18_sf"/>
</dbReference>
<proteinExistence type="inferred from homology"/>
<dbReference type="PRINTS" id="PR00974">
    <property type="entry name" value="RIBOSOMALS18"/>
</dbReference>
<gene>
    <name evidence="6" type="ORF">PLEOSDRAFT_1055283</name>
</gene>
<dbReference type="HOGENOM" id="CLU_110814_1_0_1"/>
<dbReference type="GO" id="GO:0003735">
    <property type="term" value="F:structural constituent of ribosome"/>
    <property type="evidence" value="ECO:0007669"/>
    <property type="project" value="InterPro"/>
</dbReference>
<evidence type="ECO:0000256" key="2">
    <source>
        <dbReference type="ARBA" id="ARBA00022980"/>
    </source>
</evidence>
<dbReference type="PANTHER" id="PTHR13479">
    <property type="entry name" value="30S RIBOSOMAL PROTEIN S18"/>
    <property type="match status" value="1"/>
</dbReference>
<dbReference type="Pfam" id="PF01084">
    <property type="entry name" value="Ribosomal_S18"/>
    <property type="match status" value="1"/>
</dbReference>
<accession>A0A067NMN7</accession>
<dbReference type="GO" id="GO:0005763">
    <property type="term" value="C:mitochondrial small ribosomal subunit"/>
    <property type="evidence" value="ECO:0007669"/>
    <property type="project" value="TreeGrafter"/>
</dbReference>
<dbReference type="Proteomes" id="UP000027073">
    <property type="component" value="Unassembled WGS sequence"/>
</dbReference>
<comment type="similarity">
    <text evidence="1">Belongs to the bacterial ribosomal protein bS18 family.</text>
</comment>
<dbReference type="InterPro" id="IPR001648">
    <property type="entry name" value="Ribosomal_bS18"/>
</dbReference>
<dbReference type="SUPFAM" id="SSF46911">
    <property type="entry name" value="Ribosomal protein S18"/>
    <property type="match status" value="1"/>
</dbReference>
<sequence length="191" mass="21638">MFAALLRRVARQPTLTVPSQVARLSTSQPLRKVSVSQVLLEEADKKEKKASTSKPNYSTAGDFTGQSVNQSTSAWKPFEAGRFIRPHQLTYKYRLQPTRRLIRPPTVGPGSAESRYGDVFHQLGIDPLDQCMNPQLLSHFVSDMGKIYGRHITKLTTRSQRRLGKAIRRAKMMGVIPILSKAKKSSWIYRR</sequence>
<keyword evidence="2" id="KW-0689">Ribosomal protein</keyword>
<dbReference type="EMBL" id="KL198007">
    <property type="protein sequence ID" value="KDQ29313.1"/>
    <property type="molecule type" value="Genomic_DNA"/>
</dbReference>
<dbReference type="PANTHER" id="PTHR13479:SF40">
    <property type="entry name" value="SMALL RIBOSOMAL SUBUNIT PROTEIN BS18M"/>
    <property type="match status" value="1"/>
</dbReference>
<dbReference type="OrthoDB" id="21463at2759"/>
<dbReference type="Gene3D" id="4.10.640.10">
    <property type="entry name" value="Ribosomal protein S18"/>
    <property type="match status" value="1"/>
</dbReference>
<dbReference type="VEuPathDB" id="FungiDB:PLEOSDRAFT_1055283"/>
<organism evidence="6 7">
    <name type="scientific">Pleurotus ostreatus (strain PC15)</name>
    <name type="common">Oyster mushroom</name>
    <dbReference type="NCBI Taxonomy" id="1137138"/>
    <lineage>
        <taxon>Eukaryota</taxon>
        <taxon>Fungi</taxon>
        <taxon>Dikarya</taxon>
        <taxon>Basidiomycota</taxon>
        <taxon>Agaricomycotina</taxon>
        <taxon>Agaricomycetes</taxon>
        <taxon>Agaricomycetidae</taxon>
        <taxon>Agaricales</taxon>
        <taxon>Pleurotineae</taxon>
        <taxon>Pleurotaceae</taxon>
        <taxon>Pleurotus</taxon>
    </lineage>
</organism>
<keyword evidence="3" id="KW-0687">Ribonucleoprotein</keyword>
<dbReference type="GO" id="GO:0070181">
    <property type="term" value="F:small ribosomal subunit rRNA binding"/>
    <property type="evidence" value="ECO:0007669"/>
    <property type="project" value="TreeGrafter"/>
</dbReference>
<dbReference type="GO" id="GO:0032543">
    <property type="term" value="P:mitochondrial translation"/>
    <property type="evidence" value="ECO:0007669"/>
    <property type="project" value="TreeGrafter"/>
</dbReference>